<sequence>MESKSQSLQLTVDRLSLALTKSEELESASKDKMQQMSLSLSDHNQTIQDLQQRLSHLQKALTTSEQDRRIAQERLDNTRVMLQEHKLQNQQMSERLQNLQNELTDLDIRRGELESQNRQINNTLTRRQETEHDLNKQLQAVNQPIIKVFNLIRSKQMQALRERQELQERVASLQRTLCETEAARDQLLQASTNLEKDRHCLRRHLEKVEKEKIQHEEILSKGNLDRTELELTLRRLEEENADQKRQVHYLQTRLNELEQMHAQRLAEVASKQRAETEMEMERLRHNQIQAERALEARERAHRQRVKVLEDQMGAIREQLATETRKRQQLLSGKSGAVSGLPTKLSEKPFSGNSREVRRHLESADIPVKAYLSTGDLRRGTCCSGTEKKTSLDRTRASGRGLHLSRK</sequence>
<dbReference type="Proteomes" id="UP000272942">
    <property type="component" value="Unassembled WGS sequence"/>
</dbReference>
<evidence type="ECO:0000313" key="2">
    <source>
        <dbReference type="EMBL" id="VDP73599.1"/>
    </source>
</evidence>
<feature type="region of interest" description="Disordered" evidence="1">
    <location>
        <begin position="382"/>
        <end position="406"/>
    </location>
</feature>
<reference evidence="2 3" key="1">
    <citation type="submission" date="2018-11" db="EMBL/GenBank/DDBJ databases">
        <authorList>
            <consortium name="Pathogen Informatics"/>
        </authorList>
    </citation>
    <scope>NUCLEOTIDE SEQUENCE [LARGE SCALE GENOMIC DNA]</scope>
    <source>
        <strain evidence="2 3">Egypt</strain>
    </source>
</reference>
<evidence type="ECO:0000313" key="3">
    <source>
        <dbReference type="Proteomes" id="UP000272942"/>
    </source>
</evidence>
<name>A0A3P8K0F1_9TREM</name>
<dbReference type="EMBL" id="UZAN01041626">
    <property type="protein sequence ID" value="VDP73599.1"/>
    <property type="molecule type" value="Genomic_DNA"/>
</dbReference>
<dbReference type="OrthoDB" id="3549872at2759"/>
<proteinExistence type="predicted"/>
<feature type="compositionally biased region" description="Basic and acidic residues" evidence="1">
    <location>
        <begin position="385"/>
        <end position="395"/>
    </location>
</feature>
<gene>
    <name evidence="2" type="ORF">ECPE_LOCUS4773</name>
</gene>
<protein>
    <submittedName>
        <fullName evidence="2">Uncharacterized protein</fullName>
    </submittedName>
</protein>
<organism evidence="2 3">
    <name type="scientific">Echinostoma caproni</name>
    <dbReference type="NCBI Taxonomy" id="27848"/>
    <lineage>
        <taxon>Eukaryota</taxon>
        <taxon>Metazoa</taxon>
        <taxon>Spiralia</taxon>
        <taxon>Lophotrochozoa</taxon>
        <taxon>Platyhelminthes</taxon>
        <taxon>Trematoda</taxon>
        <taxon>Digenea</taxon>
        <taxon>Plagiorchiida</taxon>
        <taxon>Echinostomata</taxon>
        <taxon>Echinostomatoidea</taxon>
        <taxon>Echinostomatidae</taxon>
        <taxon>Echinostoma</taxon>
    </lineage>
</organism>
<feature type="region of interest" description="Disordered" evidence="1">
    <location>
        <begin position="323"/>
        <end position="357"/>
    </location>
</feature>
<keyword evidence="3" id="KW-1185">Reference proteome</keyword>
<dbReference type="AlphaFoldDB" id="A0A3P8K0F1"/>
<evidence type="ECO:0000256" key="1">
    <source>
        <dbReference type="SAM" id="MobiDB-lite"/>
    </source>
</evidence>
<accession>A0A3P8K0F1</accession>